<dbReference type="Proteomes" id="UP000009097">
    <property type="component" value="Unassembled WGS sequence"/>
</dbReference>
<gene>
    <name evidence="1" type="ORF">FOXG_20268</name>
</gene>
<accession>A0A0J9VFV4</accession>
<dbReference type="EMBL" id="DS231708">
    <property type="protein sequence ID" value="KNB09835.1"/>
    <property type="molecule type" value="Genomic_DNA"/>
</dbReference>
<dbReference type="VEuPathDB" id="FungiDB:FOXG_20268"/>
<protein>
    <submittedName>
        <fullName evidence="1">Uncharacterized protein</fullName>
    </submittedName>
</protein>
<proteinExistence type="predicted"/>
<evidence type="ECO:0000313" key="2">
    <source>
        <dbReference type="Proteomes" id="UP000009097"/>
    </source>
</evidence>
<sequence>MQALVVLHSGCCNTIVIHHTPVAISSTPDSKLQYAYAVPTARGCTVHTRSVELSALAQPSPTSLYCTVVCRRRYWRRAPNAVARRWAVQFGYPCLQSESF</sequence>
<dbReference type="GeneID" id="28960974"/>
<reference evidence="1" key="1">
    <citation type="submission" date="2007-04" db="EMBL/GenBank/DDBJ databases">
        <authorList>
            <consortium name="The Broad Institute Genome Sequencing Platform"/>
            <person name="Birren B."/>
            <person name="Lander E."/>
            <person name="Galagan J."/>
            <person name="Nusbaum C."/>
            <person name="Devon K."/>
            <person name="Ma L.-J."/>
            <person name="Jaffe D."/>
            <person name="Butler J."/>
            <person name="Alvarez P."/>
            <person name="Gnerre S."/>
            <person name="Grabherr M."/>
            <person name="Kleber M."/>
            <person name="Mauceli E."/>
            <person name="Brockman W."/>
            <person name="MacCallum I.A."/>
            <person name="Young S."/>
            <person name="LaButti K."/>
            <person name="DeCaprio D."/>
            <person name="Crawford M."/>
            <person name="Koehrsen M."/>
            <person name="Engels R."/>
            <person name="Montgomery P."/>
            <person name="Pearson M."/>
            <person name="Howarth C."/>
            <person name="Larson L."/>
            <person name="White J."/>
            <person name="O'Leary S."/>
            <person name="Kodira C."/>
            <person name="Zeng Q."/>
            <person name="Yandava C."/>
            <person name="Alvarado L."/>
            <person name="Kistler C."/>
            <person name="Shim W.-B."/>
            <person name="Kang S."/>
            <person name="Woloshuk C."/>
        </authorList>
    </citation>
    <scope>NUCLEOTIDE SEQUENCE</scope>
    <source>
        <strain evidence="1">4287</strain>
    </source>
</reference>
<dbReference type="RefSeq" id="XP_018247880.1">
    <property type="nucleotide sequence ID" value="XM_018400532.1"/>
</dbReference>
<dbReference type="KEGG" id="fox:FOXG_20268"/>
<reference evidence="1" key="2">
    <citation type="journal article" date="2010" name="Nature">
        <title>Comparative genomics reveals mobile pathogenicity chromosomes in Fusarium.</title>
        <authorList>
            <person name="Ma L.J."/>
            <person name="van der Does H.C."/>
            <person name="Borkovich K.A."/>
            <person name="Coleman J.J."/>
            <person name="Daboussi M.J."/>
            <person name="Di Pietro A."/>
            <person name="Dufresne M."/>
            <person name="Freitag M."/>
            <person name="Grabherr M."/>
            <person name="Henrissat B."/>
            <person name="Houterman P.M."/>
            <person name="Kang S."/>
            <person name="Shim W.B."/>
            <person name="Woloshuk C."/>
            <person name="Xie X."/>
            <person name="Xu J.R."/>
            <person name="Antoniw J."/>
            <person name="Baker S.E."/>
            <person name="Bluhm B.H."/>
            <person name="Breakspear A."/>
            <person name="Brown D.W."/>
            <person name="Butchko R.A."/>
            <person name="Chapman S."/>
            <person name="Coulson R."/>
            <person name="Coutinho P.M."/>
            <person name="Danchin E.G."/>
            <person name="Diener A."/>
            <person name="Gale L.R."/>
            <person name="Gardiner D.M."/>
            <person name="Goff S."/>
            <person name="Hammond-Kosack K.E."/>
            <person name="Hilburn K."/>
            <person name="Hua-Van A."/>
            <person name="Jonkers W."/>
            <person name="Kazan K."/>
            <person name="Kodira C.D."/>
            <person name="Koehrsen M."/>
            <person name="Kumar L."/>
            <person name="Lee Y.H."/>
            <person name="Li L."/>
            <person name="Manners J.M."/>
            <person name="Miranda-Saavedra D."/>
            <person name="Mukherjee M."/>
            <person name="Park G."/>
            <person name="Park J."/>
            <person name="Park S.Y."/>
            <person name="Proctor R.H."/>
            <person name="Regev A."/>
            <person name="Ruiz-Roldan M.C."/>
            <person name="Sain D."/>
            <person name="Sakthikumar S."/>
            <person name="Sykes S."/>
            <person name="Schwartz D.C."/>
            <person name="Turgeon B.G."/>
            <person name="Wapinski I."/>
            <person name="Yoder O."/>
            <person name="Young S."/>
            <person name="Zeng Q."/>
            <person name="Zhou S."/>
            <person name="Galagan J."/>
            <person name="Cuomo C.A."/>
            <person name="Kistler H.C."/>
            <person name="Rep M."/>
        </authorList>
    </citation>
    <scope>NUCLEOTIDE SEQUENCE [LARGE SCALE GENOMIC DNA]</scope>
    <source>
        <strain evidence="1">4287</strain>
    </source>
</reference>
<name>A0A0J9VFV4_FUSO4</name>
<organism evidence="1 2">
    <name type="scientific">Fusarium oxysporum f. sp. lycopersici (strain 4287 / CBS 123668 / FGSC 9935 / NRRL 34936)</name>
    <name type="common">Fusarium vascular wilt of tomato</name>
    <dbReference type="NCBI Taxonomy" id="426428"/>
    <lineage>
        <taxon>Eukaryota</taxon>
        <taxon>Fungi</taxon>
        <taxon>Dikarya</taxon>
        <taxon>Ascomycota</taxon>
        <taxon>Pezizomycotina</taxon>
        <taxon>Sordariomycetes</taxon>
        <taxon>Hypocreomycetidae</taxon>
        <taxon>Hypocreales</taxon>
        <taxon>Nectriaceae</taxon>
        <taxon>Fusarium</taxon>
        <taxon>Fusarium oxysporum species complex</taxon>
    </lineage>
</organism>
<dbReference type="AlphaFoldDB" id="A0A0J9VFV4"/>
<evidence type="ECO:0000313" key="1">
    <source>
        <dbReference type="EMBL" id="KNB09835.1"/>
    </source>
</evidence>